<comment type="caution">
    <text evidence="1">The sequence shown here is derived from an EMBL/GenBank/DDBJ whole genome shotgun (WGS) entry which is preliminary data.</text>
</comment>
<reference evidence="1" key="1">
    <citation type="submission" date="2022-04" db="EMBL/GenBank/DDBJ databases">
        <title>Genome of the entomopathogenic fungus Entomophthora muscae.</title>
        <authorList>
            <person name="Elya C."/>
            <person name="Lovett B.R."/>
            <person name="Lee E."/>
            <person name="Macias A.M."/>
            <person name="Hajek A.E."/>
            <person name="De Bivort B.L."/>
            <person name="Kasson M.T."/>
            <person name="De Fine Licht H.H."/>
            <person name="Stajich J.E."/>
        </authorList>
    </citation>
    <scope>NUCLEOTIDE SEQUENCE</scope>
    <source>
        <strain evidence="1">Berkeley</strain>
    </source>
</reference>
<gene>
    <name evidence="1" type="ORF">DSO57_1034531</name>
</gene>
<keyword evidence="2" id="KW-1185">Reference proteome</keyword>
<dbReference type="Proteomes" id="UP001165960">
    <property type="component" value="Unassembled WGS sequence"/>
</dbReference>
<accession>A0ACC2RQP7</accession>
<organism evidence="1 2">
    <name type="scientific">Entomophthora muscae</name>
    <dbReference type="NCBI Taxonomy" id="34485"/>
    <lineage>
        <taxon>Eukaryota</taxon>
        <taxon>Fungi</taxon>
        <taxon>Fungi incertae sedis</taxon>
        <taxon>Zoopagomycota</taxon>
        <taxon>Entomophthoromycotina</taxon>
        <taxon>Entomophthoromycetes</taxon>
        <taxon>Entomophthorales</taxon>
        <taxon>Entomophthoraceae</taxon>
        <taxon>Entomophthora</taxon>
    </lineage>
</organism>
<name>A0ACC2RQP7_9FUNG</name>
<evidence type="ECO:0000313" key="1">
    <source>
        <dbReference type="EMBL" id="KAJ9052402.1"/>
    </source>
</evidence>
<dbReference type="EMBL" id="QTSX02006678">
    <property type="protein sequence ID" value="KAJ9052402.1"/>
    <property type="molecule type" value="Genomic_DNA"/>
</dbReference>
<evidence type="ECO:0000313" key="2">
    <source>
        <dbReference type="Proteomes" id="UP001165960"/>
    </source>
</evidence>
<sequence length="93" mass="10099">MPVIPESPQAYFMAVCRYSPDGAEHLSSLTNPCYILINASLSGHSSLVLDDILVGISPKMGAELSKFSSPLSQTPSKVLHKRPRPTQTEFPIT</sequence>
<protein>
    <submittedName>
        <fullName evidence="1">Uncharacterized protein</fullName>
    </submittedName>
</protein>
<proteinExistence type="predicted"/>